<dbReference type="EMBL" id="AGYR01000070">
    <property type="protein sequence ID" value="ENZ07033.1"/>
    <property type="molecule type" value="Genomic_DNA"/>
</dbReference>
<dbReference type="Gene3D" id="1.10.287.130">
    <property type="match status" value="1"/>
</dbReference>
<dbReference type="Proteomes" id="UP000013085">
    <property type="component" value="Unassembled WGS sequence"/>
</dbReference>
<evidence type="ECO:0000256" key="6">
    <source>
        <dbReference type="ARBA" id="ARBA00022679"/>
    </source>
</evidence>
<dbReference type="AlphaFoldDB" id="A0A0E2H382"/>
<dbReference type="InterPro" id="IPR036097">
    <property type="entry name" value="HisK_dim/P_sf"/>
</dbReference>
<feature type="transmembrane region" description="Helical" evidence="14">
    <location>
        <begin position="20"/>
        <end position="39"/>
    </location>
</feature>
<keyword evidence="11 14" id="KW-1133">Transmembrane helix</keyword>
<evidence type="ECO:0000256" key="14">
    <source>
        <dbReference type="SAM" id="Phobius"/>
    </source>
</evidence>
<dbReference type="InterPro" id="IPR003661">
    <property type="entry name" value="HisK_dim/P_dom"/>
</dbReference>
<dbReference type="InterPro" id="IPR005467">
    <property type="entry name" value="His_kinase_dom"/>
</dbReference>
<gene>
    <name evidence="16" type="ORF">HMPREF1090_05375</name>
</gene>
<dbReference type="EC" id="2.7.13.3" evidence="3"/>
<dbReference type="PROSITE" id="PS50109">
    <property type="entry name" value="HIS_KIN"/>
    <property type="match status" value="1"/>
</dbReference>
<feature type="domain" description="Histidine kinase" evidence="15">
    <location>
        <begin position="138"/>
        <end position="354"/>
    </location>
</feature>
<keyword evidence="7 14" id="KW-0812">Transmembrane</keyword>
<evidence type="ECO:0000256" key="3">
    <source>
        <dbReference type="ARBA" id="ARBA00012438"/>
    </source>
</evidence>
<dbReference type="CDD" id="cd00082">
    <property type="entry name" value="HisKA"/>
    <property type="match status" value="1"/>
</dbReference>
<dbReference type="InterPro" id="IPR036890">
    <property type="entry name" value="HATPase_C_sf"/>
</dbReference>
<dbReference type="GO" id="GO:0005886">
    <property type="term" value="C:plasma membrane"/>
    <property type="evidence" value="ECO:0007669"/>
    <property type="project" value="UniProtKB-SubCell"/>
</dbReference>
<accession>A0A0E2H382</accession>
<evidence type="ECO:0000256" key="7">
    <source>
        <dbReference type="ARBA" id="ARBA00022692"/>
    </source>
</evidence>
<comment type="subcellular location">
    <subcellularLocation>
        <location evidence="2">Cell membrane</location>
        <topology evidence="2">Multi-pass membrane protein</topology>
    </subcellularLocation>
</comment>
<evidence type="ECO:0000256" key="4">
    <source>
        <dbReference type="ARBA" id="ARBA00022475"/>
    </source>
</evidence>
<dbReference type="GO" id="GO:0005524">
    <property type="term" value="F:ATP binding"/>
    <property type="evidence" value="ECO:0007669"/>
    <property type="project" value="UniProtKB-KW"/>
</dbReference>
<feature type="transmembrane region" description="Helical" evidence="14">
    <location>
        <begin position="55"/>
        <end position="73"/>
    </location>
</feature>
<keyword evidence="9 16" id="KW-0418">Kinase</keyword>
<keyword evidence="8" id="KW-0547">Nucleotide-binding</keyword>
<dbReference type="SUPFAM" id="SSF55874">
    <property type="entry name" value="ATPase domain of HSP90 chaperone/DNA topoisomerase II/histidine kinase"/>
    <property type="match status" value="1"/>
</dbReference>
<dbReference type="PRINTS" id="PR00344">
    <property type="entry name" value="BCTRLSENSOR"/>
</dbReference>
<dbReference type="HOGENOM" id="CLU_000445_89_3_9"/>
<dbReference type="Gene3D" id="3.30.565.10">
    <property type="entry name" value="Histidine kinase-like ATPase, C-terminal domain"/>
    <property type="match status" value="1"/>
</dbReference>
<dbReference type="Pfam" id="PF02518">
    <property type="entry name" value="HATPase_c"/>
    <property type="match status" value="1"/>
</dbReference>
<organism evidence="16 17">
    <name type="scientific">[Clostridium] clostridioforme 90A8</name>
    <dbReference type="NCBI Taxonomy" id="999408"/>
    <lineage>
        <taxon>Bacteria</taxon>
        <taxon>Bacillati</taxon>
        <taxon>Bacillota</taxon>
        <taxon>Clostridia</taxon>
        <taxon>Lachnospirales</taxon>
        <taxon>Lachnospiraceae</taxon>
        <taxon>Enterocloster</taxon>
    </lineage>
</organism>
<evidence type="ECO:0000256" key="11">
    <source>
        <dbReference type="ARBA" id="ARBA00022989"/>
    </source>
</evidence>
<keyword evidence="10" id="KW-0067">ATP-binding</keyword>
<evidence type="ECO:0000256" key="8">
    <source>
        <dbReference type="ARBA" id="ARBA00022741"/>
    </source>
</evidence>
<evidence type="ECO:0000313" key="16">
    <source>
        <dbReference type="EMBL" id="ENZ07033.1"/>
    </source>
</evidence>
<reference evidence="16 17" key="1">
    <citation type="submission" date="2013-01" db="EMBL/GenBank/DDBJ databases">
        <title>The Genome Sequence of Clostridium clostridioforme 90A8.</title>
        <authorList>
            <consortium name="The Broad Institute Genome Sequencing Platform"/>
            <person name="Earl A."/>
            <person name="Ward D."/>
            <person name="Feldgarden M."/>
            <person name="Gevers D."/>
            <person name="Courvalin P."/>
            <person name="Lambert T."/>
            <person name="Walker B."/>
            <person name="Young S.K."/>
            <person name="Zeng Q."/>
            <person name="Gargeya S."/>
            <person name="Fitzgerald M."/>
            <person name="Haas B."/>
            <person name="Abouelleil A."/>
            <person name="Alvarado L."/>
            <person name="Arachchi H.M."/>
            <person name="Berlin A.M."/>
            <person name="Chapman S.B."/>
            <person name="Dewar J."/>
            <person name="Goldberg J."/>
            <person name="Griggs A."/>
            <person name="Gujja S."/>
            <person name="Hansen M."/>
            <person name="Howarth C."/>
            <person name="Imamovic A."/>
            <person name="Larimer J."/>
            <person name="McCowan C."/>
            <person name="Murphy C."/>
            <person name="Neiman D."/>
            <person name="Pearson M."/>
            <person name="Priest M."/>
            <person name="Roberts A."/>
            <person name="Saif S."/>
            <person name="Shea T."/>
            <person name="Sisk P."/>
            <person name="Sykes S."/>
            <person name="Wortman J."/>
            <person name="Nusbaum C."/>
            <person name="Birren B."/>
        </authorList>
    </citation>
    <scope>NUCLEOTIDE SEQUENCE [LARGE SCALE GENOMIC DNA]</scope>
    <source>
        <strain evidence="16 17">90A8</strain>
    </source>
</reference>
<keyword evidence="4" id="KW-1003">Cell membrane</keyword>
<evidence type="ECO:0000256" key="13">
    <source>
        <dbReference type="ARBA" id="ARBA00023136"/>
    </source>
</evidence>
<dbReference type="PANTHER" id="PTHR45528">
    <property type="entry name" value="SENSOR HISTIDINE KINASE CPXA"/>
    <property type="match status" value="1"/>
</dbReference>
<dbReference type="SMART" id="SM00387">
    <property type="entry name" value="HATPase_c"/>
    <property type="match status" value="1"/>
</dbReference>
<dbReference type="PATRIC" id="fig|999408.3.peg.5774"/>
<dbReference type="InterPro" id="IPR004358">
    <property type="entry name" value="Sig_transdc_His_kin-like_C"/>
</dbReference>
<keyword evidence="13 14" id="KW-0472">Membrane</keyword>
<evidence type="ECO:0000259" key="15">
    <source>
        <dbReference type="PROSITE" id="PS50109"/>
    </source>
</evidence>
<protein>
    <recommendedName>
        <fullName evidence="3">histidine kinase</fullName>
        <ecNumber evidence="3">2.7.13.3</ecNumber>
    </recommendedName>
</protein>
<dbReference type="SUPFAM" id="SSF47384">
    <property type="entry name" value="Homodimeric domain of signal transducing histidine kinase"/>
    <property type="match status" value="1"/>
</dbReference>
<proteinExistence type="predicted"/>
<evidence type="ECO:0000256" key="10">
    <source>
        <dbReference type="ARBA" id="ARBA00022840"/>
    </source>
</evidence>
<evidence type="ECO:0000313" key="17">
    <source>
        <dbReference type="Proteomes" id="UP000013085"/>
    </source>
</evidence>
<comment type="caution">
    <text evidence="16">The sequence shown here is derived from an EMBL/GenBank/DDBJ whole genome shotgun (WGS) entry which is preliminary data.</text>
</comment>
<keyword evidence="5" id="KW-0597">Phosphoprotein</keyword>
<sequence length="354" mass="40462">MSKKEMTTEKRLKVRLYLSLLVYTVVGYGLTLILDYIFSKFDNGIFAWLYRRLDLLFILYLMIGFVCIFNYYWKKPWGYLDEVIDATQTVYEQNNHTVSLSDPLKELEAQLNQIKMSVLLSKRAAKQAEEKKNEIVMYLAHDIRTPLTTVIGYLSLLHEAPDMPEQQKEKYVKVALDKAERLERLINELFEITKYNAHTVIIKKENVDLHCLIAQVIDEIYPTLSANGNTAVFTAEDNLSVNADPEKLARVFSNLLRNAASYSYPQTEITISAKRLEHDIQITFENRGKTIPQEQLNSIFEKFNRLDDARLSNTGGAGLGLSIAEEIIHLHGGKITASSQNETIDFVITLPLSA</sequence>
<evidence type="ECO:0000256" key="12">
    <source>
        <dbReference type="ARBA" id="ARBA00023012"/>
    </source>
</evidence>
<dbReference type="InterPro" id="IPR003594">
    <property type="entry name" value="HATPase_dom"/>
</dbReference>
<dbReference type="PANTHER" id="PTHR45528:SF1">
    <property type="entry name" value="SENSOR HISTIDINE KINASE CPXA"/>
    <property type="match status" value="1"/>
</dbReference>
<comment type="catalytic activity">
    <reaction evidence="1">
        <text>ATP + protein L-histidine = ADP + protein N-phospho-L-histidine.</text>
        <dbReference type="EC" id="2.7.13.3"/>
    </reaction>
</comment>
<evidence type="ECO:0000256" key="9">
    <source>
        <dbReference type="ARBA" id="ARBA00022777"/>
    </source>
</evidence>
<evidence type="ECO:0000256" key="2">
    <source>
        <dbReference type="ARBA" id="ARBA00004651"/>
    </source>
</evidence>
<dbReference type="InterPro" id="IPR050398">
    <property type="entry name" value="HssS/ArlS-like"/>
</dbReference>
<dbReference type="GO" id="GO:0000155">
    <property type="term" value="F:phosphorelay sensor kinase activity"/>
    <property type="evidence" value="ECO:0007669"/>
    <property type="project" value="InterPro"/>
</dbReference>
<dbReference type="Pfam" id="PF00512">
    <property type="entry name" value="HisKA"/>
    <property type="match status" value="1"/>
</dbReference>
<name>A0A0E2H382_9FIRM</name>
<dbReference type="FunFam" id="3.30.565.10:FF:000013">
    <property type="entry name" value="Two-component sensor histidine kinase"/>
    <property type="match status" value="1"/>
</dbReference>
<dbReference type="RefSeq" id="WP_002594780.1">
    <property type="nucleotide sequence ID" value="NZ_KB850995.1"/>
</dbReference>
<keyword evidence="12" id="KW-0902">Two-component regulatory system</keyword>
<evidence type="ECO:0000256" key="5">
    <source>
        <dbReference type="ARBA" id="ARBA00022553"/>
    </source>
</evidence>
<evidence type="ECO:0000256" key="1">
    <source>
        <dbReference type="ARBA" id="ARBA00000085"/>
    </source>
</evidence>
<keyword evidence="6" id="KW-0808">Transferase</keyword>
<dbReference type="SMART" id="SM00388">
    <property type="entry name" value="HisKA"/>
    <property type="match status" value="1"/>
</dbReference>